<keyword evidence="6 8" id="KW-0472">Membrane</keyword>
<feature type="transmembrane region" description="Helical" evidence="8">
    <location>
        <begin position="76"/>
        <end position="97"/>
    </location>
</feature>
<accession>A0A9P0MQY4</accession>
<dbReference type="PANTHER" id="PTHR11388:SF100">
    <property type="entry name" value="SOLUTE CARRIER ORGANIC ANION TRANSPORTER FAMILY MEMBER 4A1"/>
    <property type="match status" value="1"/>
</dbReference>
<comment type="subcellular location">
    <subcellularLocation>
        <location evidence="1">Cell membrane</location>
        <topology evidence="1">Multi-pass membrane protein</topology>
    </subcellularLocation>
</comment>
<dbReference type="Pfam" id="PF07648">
    <property type="entry name" value="Kazal_2"/>
    <property type="match status" value="1"/>
</dbReference>
<dbReference type="InterPro" id="IPR036259">
    <property type="entry name" value="MFS_trans_sf"/>
</dbReference>
<organism evidence="10 11">
    <name type="scientific">Nezara viridula</name>
    <name type="common">Southern green stink bug</name>
    <name type="synonym">Cimex viridulus</name>
    <dbReference type="NCBI Taxonomy" id="85310"/>
    <lineage>
        <taxon>Eukaryota</taxon>
        <taxon>Metazoa</taxon>
        <taxon>Ecdysozoa</taxon>
        <taxon>Arthropoda</taxon>
        <taxon>Hexapoda</taxon>
        <taxon>Insecta</taxon>
        <taxon>Pterygota</taxon>
        <taxon>Neoptera</taxon>
        <taxon>Paraneoptera</taxon>
        <taxon>Hemiptera</taxon>
        <taxon>Heteroptera</taxon>
        <taxon>Panheteroptera</taxon>
        <taxon>Pentatomomorpha</taxon>
        <taxon>Pentatomoidea</taxon>
        <taxon>Pentatomidae</taxon>
        <taxon>Pentatominae</taxon>
        <taxon>Nezara</taxon>
    </lineage>
</organism>
<evidence type="ECO:0000259" key="9">
    <source>
        <dbReference type="PROSITE" id="PS51465"/>
    </source>
</evidence>
<dbReference type="PANTHER" id="PTHR11388">
    <property type="entry name" value="ORGANIC ANION TRANSPORTER"/>
    <property type="match status" value="1"/>
</dbReference>
<keyword evidence="3" id="KW-1003">Cell membrane</keyword>
<reference evidence="10" key="1">
    <citation type="submission" date="2022-01" db="EMBL/GenBank/DDBJ databases">
        <authorList>
            <person name="King R."/>
        </authorList>
    </citation>
    <scope>NUCLEOTIDE SEQUENCE</scope>
</reference>
<evidence type="ECO:0000256" key="5">
    <source>
        <dbReference type="ARBA" id="ARBA00022989"/>
    </source>
</evidence>
<evidence type="ECO:0000256" key="6">
    <source>
        <dbReference type="ARBA" id="ARBA00023136"/>
    </source>
</evidence>
<evidence type="ECO:0000256" key="3">
    <source>
        <dbReference type="ARBA" id="ARBA00022475"/>
    </source>
</evidence>
<dbReference type="SUPFAM" id="SSF103473">
    <property type="entry name" value="MFS general substrate transporter"/>
    <property type="match status" value="2"/>
</dbReference>
<dbReference type="EMBL" id="OV725080">
    <property type="protein sequence ID" value="CAH1399806.1"/>
    <property type="molecule type" value="Genomic_DNA"/>
</dbReference>
<keyword evidence="7" id="KW-1015">Disulfide bond</keyword>
<dbReference type="GO" id="GO:0016323">
    <property type="term" value="C:basolateral plasma membrane"/>
    <property type="evidence" value="ECO:0007669"/>
    <property type="project" value="TreeGrafter"/>
</dbReference>
<dbReference type="Gene3D" id="3.30.60.30">
    <property type="match status" value="1"/>
</dbReference>
<evidence type="ECO:0000256" key="7">
    <source>
        <dbReference type="ARBA" id="ARBA00023157"/>
    </source>
</evidence>
<feature type="transmembrane region" description="Helical" evidence="8">
    <location>
        <begin position="221"/>
        <end position="245"/>
    </location>
</feature>
<dbReference type="AlphaFoldDB" id="A0A9P0MQY4"/>
<feature type="domain" description="Kazal-like" evidence="9">
    <location>
        <begin position="145"/>
        <end position="197"/>
    </location>
</feature>
<dbReference type="InterPro" id="IPR002350">
    <property type="entry name" value="Kazal_dom"/>
</dbReference>
<keyword evidence="4 8" id="KW-0812">Transmembrane</keyword>
<feature type="transmembrane region" description="Helical" evidence="8">
    <location>
        <begin position="35"/>
        <end position="56"/>
    </location>
</feature>
<evidence type="ECO:0000256" key="2">
    <source>
        <dbReference type="ARBA" id="ARBA00009657"/>
    </source>
</evidence>
<dbReference type="InterPro" id="IPR036058">
    <property type="entry name" value="Kazal_dom_sf"/>
</dbReference>
<dbReference type="InterPro" id="IPR004156">
    <property type="entry name" value="OATP"/>
</dbReference>
<dbReference type="PROSITE" id="PS51465">
    <property type="entry name" value="KAZAL_2"/>
    <property type="match status" value="1"/>
</dbReference>
<evidence type="ECO:0000256" key="4">
    <source>
        <dbReference type="ARBA" id="ARBA00022692"/>
    </source>
</evidence>
<feature type="transmembrane region" description="Helical" evidence="8">
    <location>
        <begin position="315"/>
        <end position="335"/>
    </location>
</feature>
<proteinExistence type="inferred from homology"/>
<sequence length="354" mass="39559">MKRNNSLYTRGNGIKFEKISEMPVVFIRLFKNFKFLFLTLAACCEGIIFSGMAAFMTKLLLQQFGLGPKKQAIYKATLAIPSSLIGILGGGWAIKYFGMNLQQMLVMIVCLVSLSFPCIGAMFIYCDNNDLVGLSESDNNMIEKIKLQSECNKDCDCDDTFFFPVCGHDNLTYFSACHAGCSRKEVKDSIDMFYDCKCILNKPSSGPEAVEGFCMDNCPSLVFFIMLVFTYQTLSFFCVIPTITATLRVVHGDVRSLAIALQWVMGRLLGTIPGPLLFGKAIDESCGYWQRNSDGSLGNCLHYDHLTLSRNLACLMFFSKGLQITFFAIALKLAIKTQRERMAEDPGLVRSTIW</sequence>
<evidence type="ECO:0000313" key="10">
    <source>
        <dbReference type="EMBL" id="CAH1399806.1"/>
    </source>
</evidence>
<name>A0A9P0MQY4_NEZVI</name>
<dbReference type="GO" id="GO:0015347">
    <property type="term" value="F:sodium-independent organic anion transmembrane transporter activity"/>
    <property type="evidence" value="ECO:0007669"/>
    <property type="project" value="TreeGrafter"/>
</dbReference>
<keyword evidence="11" id="KW-1185">Reference proteome</keyword>
<feature type="transmembrane region" description="Helical" evidence="8">
    <location>
        <begin position="104"/>
        <end position="125"/>
    </location>
</feature>
<keyword evidence="5 8" id="KW-1133">Transmembrane helix</keyword>
<evidence type="ECO:0000256" key="1">
    <source>
        <dbReference type="ARBA" id="ARBA00004651"/>
    </source>
</evidence>
<dbReference type="Pfam" id="PF03137">
    <property type="entry name" value="OATP"/>
    <property type="match status" value="1"/>
</dbReference>
<dbReference type="OrthoDB" id="5062115at2759"/>
<dbReference type="GO" id="GO:0043252">
    <property type="term" value="P:sodium-independent organic anion transport"/>
    <property type="evidence" value="ECO:0007669"/>
    <property type="project" value="TreeGrafter"/>
</dbReference>
<evidence type="ECO:0000256" key="8">
    <source>
        <dbReference type="SAM" id="Phobius"/>
    </source>
</evidence>
<comment type="similarity">
    <text evidence="2">Belongs to the organo anion transporter (TC 2.A.60) family.</text>
</comment>
<evidence type="ECO:0000313" key="11">
    <source>
        <dbReference type="Proteomes" id="UP001152798"/>
    </source>
</evidence>
<dbReference type="Proteomes" id="UP001152798">
    <property type="component" value="Chromosome 4"/>
</dbReference>
<protein>
    <recommendedName>
        <fullName evidence="9">Kazal-like domain-containing protein</fullName>
    </recommendedName>
</protein>
<gene>
    <name evidence="10" type="ORF">NEZAVI_LOCUS9181</name>
</gene>
<dbReference type="SUPFAM" id="SSF100895">
    <property type="entry name" value="Kazal-type serine protease inhibitors"/>
    <property type="match status" value="1"/>
</dbReference>
<feature type="transmembrane region" description="Helical" evidence="8">
    <location>
        <begin position="257"/>
        <end position="278"/>
    </location>
</feature>